<dbReference type="EMBL" id="CP000738">
    <property type="protein sequence ID" value="ABR60744.1"/>
    <property type="molecule type" value="Genomic_DNA"/>
</dbReference>
<dbReference type="STRING" id="366394.Smed_1910"/>
<name>A6UAR4_SINMW</name>
<reference evidence="2" key="1">
    <citation type="submission" date="2007-06" db="EMBL/GenBank/DDBJ databases">
        <title>Complete sequence of Sinorhizobium medicae WSM419 chromosome.</title>
        <authorList>
            <consortium name="US DOE Joint Genome Institute"/>
            <person name="Copeland A."/>
            <person name="Lucas S."/>
            <person name="Lapidus A."/>
            <person name="Barry K."/>
            <person name="Glavina del Rio T."/>
            <person name="Dalin E."/>
            <person name="Tice H."/>
            <person name="Pitluck S."/>
            <person name="Chain P."/>
            <person name="Malfatti S."/>
            <person name="Shin M."/>
            <person name="Vergez L."/>
            <person name="Schmutz J."/>
            <person name="Larimer F."/>
            <person name="Land M."/>
            <person name="Hauser L."/>
            <person name="Kyrpides N."/>
            <person name="Mikhailova N."/>
            <person name="Reeve W.G."/>
            <person name="Richardson P."/>
        </authorList>
    </citation>
    <scope>NUCLEOTIDE SEQUENCE [LARGE SCALE GENOMIC DNA]</scope>
    <source>
        <strain evidence="2">WSM419</strain>
    </source>
</reference>
<evidence type="ECO:0000313" key="1">
    <source>
        <dbReference type="EMBL" id="ABR60744.1"/>
    </source>
</evidence>
<evidence type="ECO:0000313" key="2">
    <source>
        <dbReference type="Proteomes" id="UP000001108"/>
    </source>
</evidence>
<protein>
    <submittedName>
        <fullName evidence="1">Uncharacterized protein</fullName>
    </submittedName>
</protein>
<dbReference type="HOGENOM" id="CLU_2467352_0_0_5"/>
<dbReference type="Proteomes" id="UP000001108">
    <property type="component" value="Chromosome"/>
</dbReference>
<organism evidence="1 2">
    <name type="scientific">Sinorhizobium medicae (strain WSM419)</name>
    <name type="common">Ensifer medicae</name>
    <dbReference type="NCBI Taxonomy" id="366394"/>
    <lineage>
        <taxon>Bacteria</taxon>
        <taxon>Pseudomonadati</taxon>
        <taxon>Pseudomonadota</taxon>
        <taxon>Alphaproteobacteria</taxon>
        <taxon>Hyphomicrobiales</taxon>
        <taxon>Rhizobiaceae</taxon>
        <taxon>Sinorhizobium/Ensifer group</taxon>
        <taxon>Sinorhizobium</taxon>
    </lineage>
</organism>
<reference evidence="1 2" key="2">
    <citation type="journal article" date="2010" name="Stand. Genomic Sci.">
        <title>Complete genome sequence of the Medicago microsymbiont Ensifer (Sinorhizobium) medicae strain WSM419.</title>
        <authorList>
            <person name="Reeve W."/>
            <person name="Chain P."/>
            <person name="O'Hara G."/>
            <person name="Ardley J."/>
            <person name="Nandesena K."/>
            <person name="Brau L."/>
            <person name="Tiwari R."/>
            <person name="Malfatti S."/>
            <person name="Kiss H."/>
            <person name="Lapidus A."/>
            <person name="Copeland A."/>
            <person name="Nolan M."/>
            <person name="Land M."/>
            <person name="Hauser L."/>
            <person name="Chang Y.J."/>
            <person name="Ivanova N."/>
            <person name="Mavromatis K."/>
            <person name="Markowitz V."/>
            <person name="Kyrpides N."/>
            <person name="Gollagher M."/>
            <person name="Yates R."/>
            <person name="Dilworth M."/>
            <person name="Howieson J."/>
        </authorList>
    </citation>
    <scope>NUCLEOTIDE SEQUENCE [LARGE SCALE GENOMIC DNA]</scope>
    <source>
        <strain evidence="1 2">WSM419</strain>
    </source>
</reference>
<accession>A6UAR4</accession>
<gene>
    <name evidence="1" type="ordered locus">Smed_1910</name>
</gene>
<proteinExistence type="predicted"/>
<dbReference type="RefSeq" id="WP_011976043.1">
    <property type="nucleotide sequence ID" value="NC_009636.1"/>
</dbReference>
<sequence length="88" mass="9993">MTGSTAHLRRDFLAGHWGNVRGLFWDKVRSRLLDGAIWDIGQGIGRFLWWNFPGFFWLFGIYGHDVLLLPKPTLAGAERFQFATGAAL</sequence>
<dbReference type="KEGG" id="smd:Smed_1910"/>
<dbReference type="AlphaFoldDB" id="A6UAR4"/>